<evidence type="ECO:0000313" key="2">
    <source>
        <dbReference type="Proteomes" id="UP001060215"/>
    </source>
</evidence>
<organism evidence="1 2">
    <name type="scientific">Camellia lanceoleosa</name>
    <dbReference type="NCBI Taxonomy" id="1840588"/>
    <lineage>
        <taxon>Eukaryota</taxon>
        <taxon>Viridiplantae</taxon>
        <taxon>Streptophyta</taxon>
        <taxon>Embryophyta</taxon>
        <taxon>Tracheophyta</taxon>
        <taxon>Spermatophyta</taxon>
        <taxon>Magnoliopsida</taxon>
        <taxon>eudicotyledons</taxon>
        <taxon>Gunneridae</taxon>
        <taxon>Pentapetalae</taxon>
        <taxon>asterids</taxon>
        <taxon>Ericales</taxon>
        <taxon>Theaceae</taxon>
        <taxon>Camellia</taxon>
    </lineage>
</organism>
<sequence>MYSSNHWEGTLEISNGTGESMTEDVERSRETNMAEWDRASIAHQQQQQQYHHHHHLDETQQSWLLGPDDLNKKKNKYVDLGCVVCSRKALRWTLWSVMIAFFVIALPIIIAKYLPKHKPRPSPPDNYTLASTKPSSSSTPKNVRSPLSLSHLHVFFIS</sequence>
<dbReference type="EMBL" id="CM045761">
    <property type="protein sequence ID" value="KAI8014243.1"/>
    <property type="molecule type" value="Genomic_DNA"/>
</dbReference>
<gene>
    <name evidence="1" type="ORF">LOK49_LG05G03199</name>
</gene>
<reference evidence="1 2" key="1">
    <citation type="journal article" date="2022" name="Plant J.">
        <title>Chromosome-level genome of Camellia lanceoleosa provides a valuable resource for understanding genome evolution and self-incompatibility.</title>
        <authorList>
            <person name="Gong W."/>
            <person name="Xiao S."/>
            <person name="Wang L."/>
            <person name="Liao Z."/>
            <person name="Chang Y."/>
            <person name="Mo W."/>
            <person name="Hu G."/>
            <person name="Li W."/>
            <person name="Zhao G."/>
            <person name="Zhu H."/>
            <person name="Hu X."/>
            <person name="Ji K."/>
            <person name="Xiang X."/>
            <person name="Song Q."/>
            <person name="Yuan D."/>
            <person name="Jin S."/>
            <person name="Zhang L."/>
        </authorList>
    </citation>
    <scope>NUCLEOTIDE SEQUENCE [LARGE SCALE GENOMIC DNA]</scope>
    <source>
        <strain evidence="1">SQ_2022a</strain>
    </source>
</reference>
<dbReference type="Proteomes" id="UP001060215">
    <property type="component" value="Chromosome 4"/>
</dbReference>
<proteinExistence type="predicted"/>
<name>A0ACC0HMW3_9ERIC</name>
<accession>A0ACC0HMW3</accession>
<protein>
    <submittedName>
        <fullName evidence="1">Endoglucanase 7</fullName>
    </submittedName>
</protein>
<evidence type="ECO:0000313" key="1">
    <source>
        <dbReference type="EMBL" id="KAI8014243.1"/>
    </source>
</evidence>
<comment type="caution">
    <text evidence="1">The sequence shown here is derived from an EMBL/GenBank/DDBJ whole genome shotgun (WGS) entry which is preliminary data.</text>
</comment>
<keyword evidence="2" id="KW-1185">Reference proteome</keyword>